<keyword evidence="2" id="KW-1185">Reference proteome</keyword>
<accession>A0A5C6AYZ2</accession>
<dbReference type="InterPro" id="IPR036890">
    <property type="entry name" value="HATPase_C_sf"/>
</dbReference>
<evidence type="ECO:0000313" key="1">
    <source>
        <dbReference type="EMBL" id="TWU04697.1"/>
    </source>
</evidence>
<reference evidence="1 2" key="1">
    <citation type="submission" date="2019-02" db="EMBL/GenBank/DDBJ databases">
        <title>Deep-cultivation of Planctomycetes and their phenomic and genomic characterization uncovers novel biology.</title>
        <authorList>
            <person name="Wiegand S."/>
            <person name="Jogler M."/>
            <person name="Boedeker C."/>
            <person name="Pinto D."/>
            <person name="Vollmers J."/>
            <person name="Rivas-Marin E."/>
            <person name="Kohn T."/>
            <person name="Peeters S.H."/>
            <person name="Heuer A."/>
            <person name="Rast P."/>
            <person name="Oberbeckmann S."/>
            <person name="Bunk B."/>
            <person name="Jeske O."/>
            <person name="Meyerdierks A."/>
            <person name="Storesund J.E."/>
            <person name="Kallscheuer N."/>
            <person name="Luecker S."/>
            <person name="Lage O.M."/>
            <person name="Pohl T."/>
            <person name="Merkel B.J."/>
            <person name="Hornburger P."/>
            <person name="Mueller R.-W."/>
            <person name="Bruemmer F."/>
            <person name="Labrenz M."/>
            <person name="Spormann A.M."/>
            <person name="Op Den Camp H."/>
            <person name="Overmann J."/>
            <person name="Amann R."/>
            <person name="Jetten M.S.M."/>
            <person name="Mascher T."/>
            <person name="Medema M.H."/>
            <person name="Devos D.P."/>
            <person name="Kaster A.-K."/>
            <person name="Ovreas L."/>
            <person name="Rohde M."/>
            <person name="Galperin M.Y."/>
            <person name="Jogler C."/>
        </authorList>
    </citation>
    <scope>NUCLEOTIDE SEQUENCE [LARGE SCALE GENOMIC DNA]</scope>
    <source>
        <strain evidence="1 2">Pla52n</strain>
    </source>
</reference>
<proteinExistence type="predicted"/>
<name>A0A5C6AYZ2_9BACT</name>
<comment type="caution">
    <text evidence="1">The sequence shown here is derived from an EMBL/GenBank/DDBJ whole genome shotgun (WGS) entry which is preliminary data.</text>
</comment>
<sequence length="140" mass="14956">MMATWINPQSCRSLAVLVETVTAPMLIAHKAPVCLEMDIPTGIPVPTNPEQTAELLRVLTAQALAEMPDGGDLTFTGCETSQGIELEVADTGCRIEEREKRLPMVAAAIDAKLLWQNCPQGGAAVTICLPRASGQRRMAA</sequence>
<protein>
    <submittedName>
        <fullName evidence="1">Uncharacterized protein</fullName>
    </submittedName>
</protein>
<gene>
    <name evidence="1" type="ORF">Pla52n_27390</name>
</gene>
<dbReference type="Gene3D" id="3.30.565.10">
    <property type="entry name" value="Histidine kinase-like ATPase, C-terminal domain"/>
    <property type="match status" value="1"/>
</dbReference>
<dbReference type="AlphaFoldDB" id="A0A5C6AYZ2"/>
<dbReference type="Proteomes" id="UP000320176">
    <property type="component" value="Unassembled WGS sequence"/>
</dbReference>
<dbReference type="OrthoDB" id="291561at2"/>
<organism evidence="1 2">
    <name type="scientific">Stieleria varia</name>
    <dbReference type="NCBI Taxonomy" id="2528005"/>
    <lineage>
        <taxon>Bacteria</taxon>
        <taxon>Pseudomonadati</taxon>
        <taxon>Planctomycetota</taxon>
        <taxon>Planctomycetia</taxon>
        <taxon>Pirellulales</taxon>
        <taxon>Pirellulaceae</taxon>
        <taxon>Stieleria</taxon>
    </lineage>
</organism>
<dbReference type="SUPFAM" id="SSF55874">
    <property type="entry name" value="ATPase domain of HSP90 chaperone/DNA topoisomerase II/histidine kinase"/>
    <property type="match status" value="1"/>
</dbReference>
<evidence type="ECO:0000313" key="2">
    <source>
        <dbReference type="Proteomes" id="UP000320176"/>
    </source>
</evidence>
<dbReference type="EMBL" id="SJPN01000003">
    <property type="protein sequence ID" value="TWU04697.1"/>
    <property type="molecule type" value="Genomic_DNA"/>
</dbReference>